<dbReference type="AlphaFoldDB" id="A0A6G0W018"/>
<evidence type="ECO:0000313" key="1">
    <source>
        <dbReference type="EMBL" id="KAF0716509.1"/>
    </source>
</evidence>
<comment type="caution">
    <text evidence="1">The sequence shown here is derived from an EMBL/GenBank/DDBJ whole genome shotgun (WGS) entry which is preliminary data.</text>
</comment>
<keyword evidence="2" id="KW-1185">Reference proteome</keyword>
<accession>A0A6G0W018</accession>
<sequence length="77" mass="8746">MGHEYNPIELIWAQVKAEVAKNNNTFKMADVEKLAHAAIDACVAHAEKIQNEDNEKEKLRDISVELIIITIQEDDND</sequence>
<organism evidence="1 2">
    <name type="scientific">Aphis craccivora</name>
    <name type="common">Cowpea aphid</name>
    <dbReference type="NCBI Taxonomy" id="307492"/>
    <lineage>
        <taxon>Eukaryota</taxon>
        <taxon>Metazoa</taxon>
        <taxon>Ecdysozoa</taxon>
        <taxon>Arthropoda</taxon>
        <taxon>Hexapoda</taxon>
        <taxon>Insecta</taxon>
        <taxon>Pterygota</taxon>
        <taxon>Neoptera</taxon>
        <taxon>Paraneoptera</taxon>
        <taxon>Hemiptera</taxon>
        <taxon>Sternorrhyncha</taxon>
        <taxon>Aphidomorpha</taxon>
        <taxon>Aphidoidea</taxon>
        <taxon>Aphididae</taxon>
        <taxon>Aphidini</taxon>
        <taxon>Aphis</taxon>
        <taxon>Aphis</taxon>
    </lineage>
</organism>
<dbReference type="EMBL" id="VUJU01009979">
    <property type="protein sequence ID" value="KAF0716509.1"/>
    <property type="molecule type" value="Genomic_DNA"/>
</dbReference>
<proteinExistence type="predicted"/>
<protein>
    <submittedName>
        <fullName evidence="1">DDE 3 domain-containing protein</fullName>
    </submittedName>
</protein>
<dbReference type="Proteomes" id="UP000478052">
    <property type="component" value="Unassembled WGS sequence"/>
</dbReference>
<gene>
    <name evidence="1" type="ORF">FWK35_00029786</name>
</gene>
<reference evidence="1 2" key="1">
    <citation type="submission" date="2019-08" db="EMBL/GenBank/DDBJ databases">
        <title>Whole genome of Aphis craccivora.</title>
        <authorList>
            <person name="Voronova N.V."/>
            <person name="Shulinski R.S."/>
            <person name="Bandarenka Y.V."/>
            <person name="Zhorov D.G."/>
            <person name="Warner D."/>
        </authorList>
    </citation>
    <scope>NUCLEOTIDE SEQUENCE [LARGE SCALE GENOMIC DNA]</scope>
    <source>
        <strain evidence="1">180601</strain>
        <tissue evidence="1">Whole Body</tissue>
    </source>
</reference>
<name>A0A6G0W018_APHCR</name>
<evidence type="ECO:0000313" key="2">
    <source>
        <dbReference type="Proteomes" id="UP000478052"/>
    </source>
</evidence>